<protein>
    <submittedName>
        <fullName evidence="1">Gp215.1</fullName>
    </submittedName>
</protein>
<reference evidence="1 2" key="1">
    <citation type="submission" date="2013-01" db="EMBL/GenBank/DDBJ databases">
        <title>Large myovirus of Bacillus.</title>
        <authorList>
            <person name="Klumpp J."/>
            <person name="Beyer W."/>
            <person name="Loessner M.J."/>
        </authorList>
    </citation>
    <scope>NUCLEOTIDE SEQUENCE [LARGE SCALE GENOMIC DNA]</scope>
</reference>
<organism evidence="1 2">
    <name type="scientific">Bacillus phage W.Ph</name>
    <dbReference type="NCBI Taxonomy" id="764595"/>
    <lineage>
        <taxon>Viruses</taxon>
        <taxon>Duplodnaviria</taxon>
        <taxon>Heunggongvirae</taxon>
        <taxon>Uroviricota</taxon>
        <taxon>Caudoviricetes</taxon>
        <taxon>Herelleviridae</taxon>
        <taxon>Bastillevirinae</taxon>
        <taxon>Wphvirus</taxon>
        <taxon>Wphvirus WPh</taxon>
    </lineage>
</organism>
<dbReference type="KEGG" id="vg:14564336"/>
<keyword evidence="2" id="KW-1185">Reference proteome</keyword>
<proteinExistence type="predicted"/>
<name>L7V0W9_9CAUD</name>
<sequence>MRCWCCGKKRRYLYKYASKELCKDCYDEHWWVYYRTYKFTRYKGDDK</sequence>
<dbReference type="RefSeq" id="YP_007366638.1">
    <property type="nucleotide sequence ID" value="NC_016563.1"/>
</dbReference>
<dbReference type="GeneID" id="14564336"/>
<accession>L7V0W9</accession>
<dbReference type="EMBL" id="HM144387">
    <property type="protein sequence ID" value="AGC55710.1"/>
    <property type="molecule type" value="Genomic_DNA"/>
</dbReference>
<evidence type="ECO:0000313" key="1">
    <source>
        <dbReference type="EMBL" id="AGC55710.1"/>
    </source>
</evidence>
<dbReference type="Proteomes" id="UP000005445">
    <property type="component" value="Segment"/>
</dbReference>
<evidence type="ECO:0000313" key="2">
    <source>
        <dbReference type="Proteomes" id="UP000005445"/>
    </source>
</evidence>